<dbReference type="EMBL" id="FOAN01000005">
    <property type="protein sequence ID" value="SEL77968.1"/>
    <property type="molecule type" value="Genomic_DNA"/>
</dbReference>
<keyword evidence="7" id="KW-1185">Reference proteome</keyword>
<dbReference type="InterPro" id="IPR011991">
    <property type="entry name" value="ArsR-like_HTH"/>
</dbReference>
<dbReference type="InterPro" id="IPR036390">
    <property type="entry name" value="WH_DNA-bd_sf"/>
</dbReference>
<dbReference type="InterPro" id="IPR014757">
    <property type="entry name" value="Tscrpt_reg_IclR_C"/>
</dbReference>
<dbReference type="RefSeq" id="WP_091836648.1">
    <property type="nucleotide sequence ID" value="NZ_FOAN01000005.1"/>
</dbReference>
<dbReference type="InterPro" id="IPR029016">
    <property type="entry name" value="GAF-like_dom_sf"/>
</dbReference>
<dbReference type="PROSITE" id="PS51077">
    <property type="entry name" value="HTH_ICLR"/>
    <property type="match status" value="1"/>
</dbReference>
<dbReference type="AlphaFoldDB" id="A0A1H7SZS5"/>
<dbReference type="SUPFAM" id="SSF46785">
    <property type="entry name" value="Winged helix' DNA-binding domain"/>
    <property type="match status" value="1"/>
</dbReference>
<dbReference type="InterPro" id="IPR050707">
    <property type="entry name" value="HTH_MetabolicPath_Reg"/>
</dbReference>
<dbReference type="Pfam" id="PF01614">
    <property type="entry name" value="IclR_C"/>
    <property type="match status" value="1"/>
</dbReference>
<accession>A0A1H7SZS5</accession>
<feature type="domain" description="HTH iclR-type" evidence="4">
    <location>
        <begin position="1"/>
        <end position="63"/>
    </location>
</feature>
<dbReference type="PANTHER" id="PTHR30136">
    <property type="entry name" value="HELIX-TURN-HELIX TRANSCRIPTIONAL REGULATOR, ICLR FAMILY"/>
    <property type="match status" value="1"/>
</dbReference>
<dbReference type="GO" id="GO:0045892">
    <property type="term" value="P:negative regulation of DNA-templated transcription"/>
    <property type="evidence" value="ECO:0007669"/>
    <property type="project" value="TreeGrafter"/>
</dbReference>
<dbReference type="PANTHER" id="PTHR30136:SF35">
    <property type="entry name" value="HTH-TYPE TRANSCRIPTIONAL REGULATOR RV1719"/>
    <property type="match status" value="1"/>
</dbReference>
<dbReference type="Pfam" id="PF09339">
    <property type="entry name" value="HTH_IclR"/>
    <property type="match status" value="1"/>
</dbReference>
<dbReference type="SUPFAM" id="SSF55781">
    <property type="entry name" value="GAF domain-like"/>
    <property type="match status" value="1"/>
</dbReference>
<dbReference type="Gene3D" id="1.10.10.10">
    <property type="entry name" value="Winged helix-like DNA-binding domain superfamily/Winged helix DNA-binding domain"/>
    <property type="match status" value="1"/>
</dbReference>
<dbReference type="SMART" id="SM00346">
    <property type="entry name" value="HTH_ICLR"/>
    <property type="match status" value="1"/>
</dbReference>
<dbReference type="GO" id="GO:0003677">
    <property type="term" value="F:DNA binding"/>
    <property type="evidence" value="ECO:0007669"/>
    <property type="project" value="UniProtKB-KW"/>
</dbReference>
<feature type="domain" description="IclR-ED" evidence="5">
    <location>
        <begin position="64"/>
        <end position="246"/>
    </location>
</feature>
<protein>
    <submittedName>
        <fullName evidence="6">DNA-binding transcriptional regulator, IclR family</fullName>
    </submittedName>
</protein>
<evidence type="ECO:0000256" key="2">
    <source>
        <dbReference type="ARBA" id="ARBA00023125"/>
    </source>
</evidence>
<dbReference type="Proteomes" id="UP000199664">
    <property type="component" value="Unassembled WGS sequence"/>
</dbReference>
<dbReference type="Gene3D" id="3.30.450.40">
    <property type="match status" value="1"/>
</dbReference>
<dbReference type="CDD" id="cd00090">
    <property type="entry name" value="HTH_ARSR"/>
    <property type="match status" value="1"/>
</dbReference>
<evidence type="ECO:0000256" key="1">
    <source>
        <dbReference type="ARBA" id="ARBA00023015"/>
    </source>
</evidence>
<gene>
    <name evidence="6" type="ORF">SAMN04515666_105291</name>
</gene>
<reference evidence="7" key="1">
    <citation type="submission" date="2016-10" db="EMBL/GenBank/DDBJ databases">
        <authorList>
            <person name="Varghese N."/>
            <person name="Submissions S."/>
        </authorList>
    </citation>
    <scope>NUCLEOTIDE SEQUENCE [LARGE SCALE GENOMIC DNA]</scope>
    <source>
        <strain evidence="7">LMG 26383,CCUG 61248,R- 45681</strain>
    </source>
</reference>
<keyword evidence="1" id="KW-0805">Transcription regulation</keyword>
<dbReference type="STRING" id="1036779.SAMN04515666_105291"/>
<evidence type="ECO:0000259" key="4">
    <source>
        <dbReference type="PROSITE" id="PS51077"/>
    </source>
</evidence>
<evidence type="ECO:0000313" key="7">
    <source>
        <dbReference type="Proteomes" id="UP000199664"/>
    </source>
</evidence>
<dbReference type="PROSITE" id="PS51078">
    <property type="entry name" value="ICLR_ED"/>
    <property type="match status" value="1"/>
</dbReference>
<organism evidence="6 7">
    <name type="scientific">Bosea lupini</name>
    <dbReference type="NCBI Taxonomy" id="1036779"/>
    <lineage>
        <taxon>Bacteria</taxon>
        <taxon>Pseudomonadati</taxon>
        <taxon>Pseudomonadota</taxon>
        <taxon>Alphaproteobacteria</taxon>
        <taxon>Hyphomicrobiales</taxon>
        <taxon>Boseaceae</taxon>
        <taxon>Bosea</taxon>
    </lineage>
</organism>
<keyword evidence="3" id="KW-0804">Transcription</keyword>
<sequence>MSILTAAADVLRCFSSTRHDVTVTDLVTLLGMPKSNASRLLRAMRDEGLLETVGDSKRYRPALLLAQIGQLYRFAASLIDRADAVVGRVSDEIGHTGYISVRRGTEIIGVTAHPGRHALRVVTSIGDRIPAFASSTGRALLARLPDAEVRALYPEGFVAPSETAPRDMDELLARLAETRRNGFAESHDEAVRGVRAISVGLGDPATGDEVALCISFPAATVEPSERLSIIRSLAEGAAEIAALTQDKRFFPLNLSSSETAP</sequence>
<dbReference type="GO" id="GO:0003700">
    <property type="term" value="F:DNA-binding transcription factor activity"/>
    <property type="evidence" value="ECO:0007669"/>
    <property type="project" value="TreeGrafter"/>
</dbReference>
<name>A0A1H7SZS5_9HYPH</name>
<dbReference type="OrthoDB" id="9807558at2"/>
<proteinExistence type="predicted"/>
<evidence type="ECO:0000259" key="5">
    <source>
        <dbReference type="PROSITE" id="PS51078"/>
    </source>
</evidence>
<evidence type="ECO:0000256" key="3">
    <source>
        <dbReference type="ARBA" id="ARBA00023163"/>
    </source>
</evidence>
<evidence type="ECO:0000313" key="6">
    <source>
        <dbReference type="EMBL" id="SEL77968.1"/>
    </source>
</evidence>
<dbReference type="InterPro" id="IPR005471">
    <property type="entry name" value="Tscrpt_reg_IclR_N"/>
</dbReference>
<dbReference type="InterPro" id="IPR036388">
    <property type="entry name" value="WH-like_DNA-bd_sf"/>
</dbReference>
<keyword evidence="2 6" id="KW-0238">DNA-binding</keyword>